<keyword evidence="2" id="KW-0472">Membrane</keyword>
<keyword evidence="5" id="KW-1185">Reference proteome</keyword>
<accession>A0A239VJI2</accession>
<keyword evidence="2" id="KW-0812">Transmembrane</keyword>
<dbReference type="InterPro" id="IPR005133">
    <property type="entry name" value="PhaG_MnhG_YufB"/>
</dbReference>
<dbReference type="Proteomes" id="UP000242637">
    <property type="component" value="Chromosome 1"/>
</dbReference>
<dbReference type="STRING" id="1121387.GCA_000429885_02176"/>
<dbReference type="Pfam" id="PF03334">
    <property type="entry name" value="PhaG_MnhG_YufB"/>
    <property type="match status" value="1"/>
</dbReference>
<dbReference type="GO" id="GO:0015385">
    <property type="term" value="F:sodium:proton antiporter activity"/>
    <property type="evidence" value="ECO:0007669"/>
    <property type="project" value="TreeGrafter"/>
</dbReference>
<dbReference type="Proteomes" id="UP000254118">
    <property type="component" value="Unassembled WGS sequence"/>
</dbReference>
<dbReference type="NCBIfam" id="TIGR01300">
    <property type="entry name" value="CPA3_mnhG_phaG"/>
    <property type="match status" value="1"/>
</dbReference>
<dbReference type="EMBL" id="LT906453">
    <property type="protein sequence ID" value="SNV22395.1"/>
    <property type="molecule type" value="Genomic_DNA"/>
</dbReference>
<dbReference type="AlphaFoldDB" id="A0A239VJI2"/>
<comment type="similarity">
    <text evidence="1">Belongs to the CPA3 antiporters (TC 2.A.63) subunit G family.</text>
</comment>
<gene>
    <name evidence="3" type="primary">mrpG</name>
    <name evidence="4" type="ORF">NCTC7915_00886</name>
    <name evidence="3" type="ORF">SAMEA4475696_01510</name>
</gene>
<sequence length="112" mass="11838">MSVVEQVADWVALAALFVGSFLCLTAAVGLGRFRDFFSRVHAAAKPQTLGVLLVLLAVGLRLPSWIDLGMLLLVGVFQMITVPTSGHMTGRGYYALARSDKADEGEVSGQGG</sequence>
<evidence type="ECO:0000256" key="2">
    <source>
        <dbReference type="SAM" id="Phobius"/>
    </source>
</evidence>
<dbReference type="RefSeq" id="WP_028327710.1">
    <property type="nucleotide sequence ID" value="NZ_JAAFNI010000001.1"/>
</dbReference>
<dbReference type="GeneID" id="63459721"/>
<evidence type="ECO:0000313" key="3">
    <source>
        <dbReference type="EMBL" id="SNV22395.1"/>
    </source>
</evidence>
<reference evidence="4 6" key="2">
    <citation type="submission" date="2018-06" db="EMBL/GenBank/DDBJ databases">
        <authorList>
            <consortium name="Pathogen Informatics"/>
            <person name="Doyle S."/>
        </authorList>
    </citation>
    <scope>NUCLEOTIDE SEQUENCE [LARGE SCALE GENOMIC DNA]</scope>
    <source>
        <strain evidence="4 6">NCTC7915</strain>
    </source>
</reference>
<dbReference type="OrthoDB" id="3214257at2"/>
<evidence type="ECO:0000313" key="6">
    <source>
        <dbReference type="Proteomes" id="UP000254118"/>
    </source>
</evidence>
<keyword evidence="2" id="KW-1133">Transmembrane helix</keyword>
<proteinExistence type="inferred from homology"/>
<dbReference type="KEGG" id="dco:SAMEA4475696_1510"/>
<dbReference type="PANTHER" id="PTHR34703:SF1">
    <property type="entry name" value="ANTIPORTER SUBUNIT MNHG2-RELATED"/>
    <property type="match status" value="1"/>
</dbReference>
<evidence type="ECO:0000313" key="4">
    <source>
        <dbReference type="EMBL" id="STD07940.1"/>
    </source>
</evidence>
<dbReference type="EMBL" id="UFYA01000001">
    <property type="protein sequence ID" value="STD07940.1"/>
    <property type="molecule type" value="Genomic_DNA"/>
</dbReference>
<evidence type="ECO:0000313" key="5">
    <source>
        <dbReference type="Proteomes" id="UP000242637"/>
    </source>
</evidence>
<dbReference type="PANTHER" id="PTHR34703">
    <property type="entry name" value="ANTIPORTER SUBUNIT MNHG2-RELATED"/>
    <property type="match status" value="1"/>
</dbReference>
<name>A0A239VJI2_9MICO</name>
<protein>
    <submittedName>
        <fullName evidence="3">Multiple resistance and pH homeostasis protein G</fullName>
    </submittedName>
</protein>
<feature type="transmembrane region" description="Helical" evidence="2">
    <location>
        <begin position="12"/>
        <end position="30"/>
    </location>
</feature>
<evidence type="ECO:0000256" key="1">
    <source>
        <dbReference type="ARBA" id="ARBA00008404"/>
    </source>
</evidence>
<organism evidence="3 5">
    <name type="scientific">Dermatophilus congolensis</name>
    <dbReference type="NCBI Taxonomy" id="1863"/>
    <lineage>
        <taxon>Bacteria</taxon>
        <taxon>Bacillati</taxon>
        <taxon>Actinomycetota</taxon>
        <taxon>Actinomycetes</taxon>
        <taxon>Micrococcales</taxon>
        <taxon>Dermatophilaceae</taxon>
        <taxon>Dermatophilus</taxon>
    </lineage>
</organism>
<reference evidence="3 5" key="1">
    <citation type="submission" date="2017-06" db="EMBL/GenBank/DDBJ databases">
        <authorList>
            <consortium name="Pathogen Informatics"/>
        </authorList>
    </citation>
    <scope>NUCLEOTIDE SEQUENCE [LARGE SCALE GENOMIC DNA]</scope>
    <source>
        <strain evidence="3 5">NCTC13039</strain>
    </source>
</reference>